<dbReference type="Gene3D" id="2.130.10.10">
    <property type="entry name" value="YVTN repeat-like/Quinoprotein amine dehydrogenase"/>
    <property type="match status" value="1"/>
</dbReference>
<gene>
    <name evidence="1" type="ORF">TVAG_042980</name>
</gene>
<dbReference type="InterPro" id="IPR015943">
    <property type="entry name" value="WD40/YVTN_repeat-like_dom_sf"/>
</dbReference>
<reference evidence="1" key="2">
    <citation type="journal article" date="2007" name="Science">
        <title>Draft genome sequence of the sexually transmitted pathogen Trichomonas vaginalis.</title>
        <authorList>
            <person name="Carlton J.M."/>
            <person name="Hirt R.P."/>
            <person name="Silva J.C."/>
            <person name="Delcher A.L."/>
            <person name="Schatz M."/>
            <person name="Zhao Q."/>
            <person name="Wortman J.R."/>
            <person name="Bidwell S.L."/>
            <person name="Alsmark U.C.M."/>
            <person name="Besteiro S."/>
            <person name="Sicheritz-Ponten T."/>
            <person name="Noel C.J."/>
            <person name="Dacks J.B."/>
            <person name="Foster P.G."/>
            <person name="Simillion C."/>
            <person name="Van de Peer Y."/>
            <person name="Miranda-Saavedra D."/>
            <person name="Barton G.J."/>
            <person name="Westrop G.D."/>
            <person name="Mueller S."/>
            <person name="Dessi D."/>
            <person name="Fiori P.L."/>
            <person name="Ren Q."/>
            <person name="Paulsen I."/>
            <person name="Zhang H."/>
            <person name="Bastida-Corcuera F.D."/>
            <person name="Simoes-Barbosa A."/>
            <person name="Brown M.T."/>
            <person name="Hayes R.D."/>
            <person name="Mukherjee M."/>
            <person name="Okumura C.Y."/>
            <person name="Schneider R."/>
            <person name="Smith A.J."/>
            <person name="Vanacova S."/>
            <person name="Villalvazo M."/>
            <person name="Haas B.J."/>
            <person name="Pertea M."/>
            <person name="Feldblyum T.V."/>
            <person name="Utterback T.R."/>
            <person name="Shu C.L."/>
            <person name="Osoegawa K."/>
            <person name="de Jong P.J."/>
            <person name="Hrdy I."/>
            <person name="Horvathova L."/>
            <person name="Zubacova Z."/>
            <person name="Dolezal P."/>
            <person name="Malik S.B."/>
            <person name="Logsdon J.M. Jr."/>
            <person name="Henze K."/>
            <person name="Gupta A."/>
            <person name="Wang C.C."/>
            <person name="Dunne R.L."/>
            <person name="Upcroft J.A."/>
            <person name="Upcroft P."/>
            <person name="White O."/>
            <person name="Salzberg S.L."/>
            <person name="Tang P."/>
            <person name="Chiu C.-H."/>
            <person name="Lee Y.-S."/>
            <person name="Embley T.M."/>
            <person name="Coombs G.H."/>
            <person name="Mottram J.C."/>
            <person name="Tachezy J."/>
            <person name="Fraser-Liggett C.M."/>
            <person name="Johnson P.J."/>
        </authorList>
    </citation>
    <scope>NUCLEOTIDE SEQUENCE [LARGE SCALE GENOMIC DNA]</scope>
    <source>
        <strain evidence="1">G3</strain>
    </source>
</reference>
<evidence type="ECO:0000313" key="1">
    <source>
        <dbReference type="EMBL" id="EAX99390.1"/>
    </source>
</evidence>
<reference evidence="1" key="1">
    <citation type="submission" date="2006-10" db="EMBL/GenBank/DDBJ databases">
        <authorList>
            <person name="Amadeo P."/>
            <person name="Zhao Q."/>
            <person name="Wortman J."/>
            <person name="Fraser-Liggett C."/>
            <person name="Carlton J."/>
        </authorList>
    </citation>
    <scope>NUCLEOTIDE SEQUENCE</scope>
    <source>
        <strain evidence="1">G3</strain>
    </source>
</reference>
<protein>
    <submittedName>
        <fullName evidence="1">Uncharacterized protein</fullName>
    </submittedName>
</protein>
<dbReference type="RefSeq" id="XP_001312320.1">
    <property type="nucleotide sequence ID" value="XM_001312319.1"/>
</dbReference>
<proteinExistence type="predicted"/>
<dbReference type="VEuPathDB" id="TrichDB:TVAG_042980"/>
<name>A2F6R2_TRIV3</name>
<sequence>MFLDELKEIPEKEGFGNVVSMKLSPSRTYVLYISTDKIWITKGNNPNLEIIASLQLEKSFTETNGYLSACGWLIRDSFYCMTNQGSILIYIFNNAKQIQLRKTFKHPKNGMFTSVDSYNGYVAAGDANGNLFLISPESGDSICHNLGNIAIKSIAISKRNGLILAGDGSTYSIDLQPQILHQTNYDLKCKDMEFNAYNIVSSSFANIAAAYTTDGSVFVTNFNLKRIISTEHRISKLAFGPDSTLFCISHGYIGILPSMQPKFRFYKLDQLNDAFNFVVSRTLLIISNENKFYYSEIINIPINPSYPFIYTRSNVTYYVNNENKIFTNVITKPQDLRSIKHCVTNGYYFAYIGCGRLYLYNTVKRVWIKSNQQSLKNTKHLIFHGDTLVVVHHDVFSHECIVRFLEVSDEKQKTIKTINLKTVPNCVRSDGKNLTFAFNDSVMVYNGDVSTFFNYSSTIAETHNDNVYTLARGRRLQCNGSDIFENVTNYLVDHTTGILIFSSSENDLYTIDLRSKKIKYLDSQIGYLCGLFTTQNYCLVYNDFTKEFSIVNYFGKTFASKIHDIEKLSILMIPIQTNPDFENFIEDGVISSLDDGRADKLVEFVRHKPSVFKLFPKPYYSATEILCHFLALKISSKEENQIIKFENDEKISKVIHANYSSLIRYIGREEGQVASVCCAIEVLRKCYRDEDEINNALSCVELPFPRSITDKTVQKYLSELYFDVVEKCVYGLVCIKRPYVIPYLCAQTKKNPVVSLQKFKEPKISALKCIEILSLFITQNPTKIQCVKDLCDMFSQCKYNVWFCACYLVTGNVAAAEKILSLPDFKEIRENIKASKWAHLLQ</sequence>
<dbReference type="InParanoid" id="A2F6R2"/>
<evidence type="ECO:0000313" key="2">
    <source>
        <dbReference type="Proteomes" id="UP000001542"/>
    </source>
</evidence>
<dbReference type="Proteomes" id="UP000001542">
    <property type="component" value="Unassembled WGS sequence"/>
</dbReference>
<dbReference type="SUPFAM" id="SSF82171">
    <property type="entry name" value="DPP6 N-terminal domain-like"/>
    <property type="match status" value="1"/>
</dbReference>
<dbReference type="VEuPathDB" id="TrichDB:TVAGG3_0701620"/>
<dbReference type="EMBL" id="DS113639">
    <property type="protein sequence ID" value="EAX99390.1"/>
    <property type="molecule type" value="Genomic_DNA"/>
</dbReference>
<dbReference type="AlphaFoldDB" id="A2F6R2"/>
<accession>A2F6R2</accession>
<dbReference type="KEGG" id="tva:4757195"/>
<organism evidence="1 2">
    <name type="scientific">Trichomonas vaginalis (strain ATCC PRA-98 / G3)</name>
    <dbReference type="NCBI Taxonomy" id="412133"/>
    <lineage>
        <taxon>Eukaryota</taxon>
        <taxon>Metamonada</taxon>
        <taxon>Parabasalia</taxon>
        <taxon>Trichomonadida</taxon>
        <taxon>Trichomonadidae</taxon>
        <taxon>Trichomonas</taxon>
    </lineage>
</organism>
<keyword evidence="2" id="KW-1185">Reference proteome</keyword>